<dbReference type="InterPro" id="IPR001791">
    <property type="entry name" value="Laminin_G"/>
</dbReference>
<dbReference type="HOGENOM" id="CLU_413802_0_0_11"/>
<feature type="chain" id="PRO_5038805408" description="exo-alpha-sialidase" evidence="4">
    <location>
        <begin position="22"/>
        <end position="663"/>
    </location>
</feature>
<dbReference type="Gene3D" id="2.120.10.10">
    <property type="match status" value="1"/>
</dbReference>
<keyword evidence="7" id="KW-1185">Reference proteome</keyword>
<dbReference type="GO" id="GO:0005737">
    <property type="term" value="C:cytoplasm"/>
    <property type="evidence" value="ECO:0007669"/>
    <property type="project" value="TreeGrafter"/>
</dbReference>
<evidence type="ECO:0000313" key="7">
    <source>
        <dbReference type="Proteomes" id="UP000005087"/>
    </source>
</evidence>
<dbReference type="InterPro" id="IPR026856">
    <property type="entry name" value="Sialidase_fam"/>
</dbReference>
<dbReference type="GO" id="GO:0009313">
    <property type="term" value="P:oligosaccharide catabolic process"/>
    <property type="evidence" value="ECO:0007669"/>
    <property type="project" value="TreeGrafter"/>
</dbReference>
<reference evidence="6 7" key="1">
    <citation type="submission" date="2011-09" db="EMBL/GenBank/DDBJ databases">
        <authorList>
            <consortium name="US DOE Joint Genome Institute (JGI-PGF)"/>
            <person name="Lucas S."/>
            <person name="Han J."/>
            <person name="Lapidus A."/>
            <person name="Cheng J.-F."/>
            <person name="Goodwin L."/>
            <person name="Pitluck S."/>
            <person name="Peters L."/>
            <person name="Land M.L."/>
            <person name="Hauser L."/>
            <person name="Brambilla E."/>
            <person name="Klenk H.-P."/>
            <person name="Woyke T.J."/>
        </authorList>
    </citation>
    <scope>NUCLEOTIDE SEQUENCE [LARGE SCALE GENOMIC DNA]</scope>
    <source>
        <strain evidence="6 7">K62</strain>
    </source>
</reference>
<dbReference type="InterPro" id="IPR036278">
    <property type="entry name" value="Sialidase_sf"/>
</dbReference>
<dbReference type="Pfam" id="PF13088">
    <property type="entry name" value="BNR_2"/>
    <property type="match status" value="1"/>
</dbReference>
<dbReference type="PANTHER" id="PTHR10628">
    <property type="entry name" value="SIALIDASE"/>
    <property type="match status" value="1"/>
</dbReference>
<name>I1D1T5_9PSEU</name>
<dbReference type="PANTHER" id="PTHR10628:SF30">
    <property type="entry name" value="EXO-ALPHA-SIALIDASE"/>
    <property type="match status" value="1"/>
</dbReference>
<dbReference type="eggNOG" id="COG4409">
    <property type="taxonomic scope" value="Bacteria"/>
</dbReference>
<organism evidence="6 7">
    <name type="scientific">Saccharomonospora glauca K62</name>
    <dbReference type="NCBI Taxonomy" id="928724"/>
    <lineage>
        <taxon>Bacteria</taxon>
        <taxon>Bacillati</taxon>
        <taxon>Actinomycetota</taxon>
        <taxon>Actinomycetes</taxon>
        <taxon>Pseudonocardiales</taxon>
        <taxon>Pseudonocardiaceae</taxon>
        <taxon>Saccharomonospora</taxon>
    </lineage>
</organism>
<evidence type="ECO:0000313" key="6">
    <source>
        <dbReference type="EMBL" id="EIE98909.1"/>
    </source>
</evidence>
<dbReference type="GO" id="GO:0004308">
    <property type="term" value="F:exo-alpha-sialidase activity"/>
    <property type="evidence" value="ECO:0007669"/>
    <property type="project" value="UniProtKB-EC"/>
</dbReference>
<evidence type="ECO:0000256" key="1">
    <source>
        <dbReference type="ARBA" id="ARBA00000427"/>
    </source>
</evidence>
<evidence type="ECO:0000259" key="5">
    <source>
        <dbReference type="SMART" id="SM00282"/>
    </source>
</evidence>
<dbReference type="Proteomes" id="UP000005087">
    <property type="component" value="Chromosome"/>
</dbReference>
<dbReference type="AlphaFoldDB" id="I1D1T5"/>
<dbReference type="Gene3D" id="2.60.40.10">
    <property type="entry name" value="Immunoglobulins"/>
    <property type="match status" value="1"/>
</dbReference>
<reference evidence="7" key="2">
    <citation type="submission" date="2012-01" db="EMBL/GenBank/DDBJ databases">
        <title>Noncontiguous Finished sequence of chromosome of Saccharomonospora glauca K62.</title>
        <authorList>
            <consortium name="US DOE Joint Genome Institute"/>
            <person name="Lucas S."/>
            <person name="Han J."/>
            <person name="Lapidus A."/>
            <person name="Cheng J.-F."/>
            <person name="Goodwin L."/>
            <person name="Pitluck S."/>
            <person name="Peters L."/>
            <person name="Mikhailova N."/>
            <person name="Held B."/>
            <person name="Detter J.C."/>
            <person name="Han C."/>
            <person name="Tapia R."/>
            <person name="Land M."/>
            <person name="Hauser L."/>
            <person name="Kyrpides N."/>
            <person name="Ivanova N."/>
            <person name="Pagani I."/>
            <person name="Brambilla E.-M."/>
            <person name="Klenk H.-P."/>
            <person name="Woyke T."/>
        </authorList>
    </citation>
    <scope>NUCLEOTIDE SEQUENCE [LARGE SCALE GENOMIC DNA]</scope>
    <source>
        <strain evidence="7">K62</strain>
    </source>
</reference>
<dbReference type="CDD" id="cd15482">
    <property type="entry name" value="Sialidase_non-viral"/>
    <property type="match status" value="1"/>
</dbReference>
<dbReference type="SUPFAM" id="SSF50939">
    <property type="entry name" value="Sialidases"/>
    <property type="match status" value="1"/>
</dbReference>
<dbReference type="Gene3D" id="2.60.120.200">
    <property type="match status" value="1"/>
</dbReference>
<protein>
    <recommendedName>
        <fullName evidence="3">exo-alpha-sialidase</fullName>
        <ecNumber evidence="3">3.2.1.18</ecNumber>
    </recommendedName>
</protein>
<comment type="catalytic activity">
    <reaction evidence="1">
        <text>Hydrolysis of alpha-(2-&gt;3)-, alpha-(2-&gt;6)-, alpha-(2-&gt;8)- glycosidic linkages of terminal sialic acid residues in oligosaccharides, glycoproteins, glycolipids, colominic acid and synthetic substrates.</text>
        <dbReference type="EC" id="3.2.1.18"/>
    </reaction>
</comment>
<dbReference type="OrthoDB" id="7294637at2"/>
<sequence>MRVFRSLALVVGLATSVTAIALPGSAEERTPRPHAEEPLFEQVDLAHSGEGAHTYRIPALEKLPDGTLLAAYDRRNDGAGDLPGDIDVLVRRSEDGGRTWSEPVVVAGGDTTVGSGDPSLIVDDETGRVHLFYATGNGFRNSGPGNDNDDPNLIHLDYSYSDDGGRTWTERRLTEEVKDPSWYGIFASSGTGIQVKHGPFAGRLIQQYAFRKDDGSIWAVSAYSDDHGETWRAGEPVGPLMDENKTVELADGRIMLNSRTAGGDYRLVAYSTNGGVTYSSPIADDELVDPTNNAAIIRYDENATTSDPRSHWLMFSNTADPDQRRNLTVRMSCNDGESWPIAKTVESGAAGYSTLVELGNDSFGLLYERGAYEHLTFVRFNAAWLGADCPADGRNGLRAEIRGTDLGEAGRPGTVEVTVTNHGHLPSVPDSLTLDVPEGWTAEAPRQSLPALDPGADTVVSFPLTPGSDVRTGEYTLTWRVGTAGMTARATVPVLGGDATLDTGPARDYDGVDDFTDLTAALPSVRDLTEGAIVVDVRTSATQLAGALLSASDTGAPSTNLTVSLNSGVPYFEVRQDSRYLVRTQGSTSIADGDRHTVVVFTDATGTRVHVDGVRAASSEDSGFFGHLTGLDGLWVGRNVDDAGPQWHFGGHIERVRVYGAEL</sequence>
<keyword evidence="4" id="KW-0732">Signal</keyword>
<feature type="domain" description="Laminin G" evidence="5">
    <location>
        <begin position="529"/>
        <end position="661"/>
    </location>
</feature>
<dbReference type="GO" id="GO:0016020">
    <property type="term" value="C:membrane"/>
    <property type="evidence" value="ECO:0007669"/>
    <property type="project" value="TreeGrafter"/>
</dbReference>
<evidence type="ECO:0000256" key="3">
    <source>
        <dbReference type="ARBA" id="ARBA00012733"/>
    </source>
</evidence>
<feature type="signal peptide" evidence="4">
    <location>
        <begin position="1"/>
        <end position="21"/>
    </location>
</feature>
<comment type="similarity">
    <text evidence="2">Belongs to the glycosyl hydrolase 33 family.</text>
</comment>
<accession>I1D1T5</accession>
<dbReference type="Pfam" id="PF10633">
    <property type="entry name" value="NPCBM_assoc"/>
    <property type="match status" value="1"/>
</dbReference>
<dbReference type="EMBL" id="CM001484">
    <property type="protein sequence ID" value="EIE98909.1"/>
    <property type="molecule type" value="Genomic_DNA"/>
</dbReference>
<dbReference type="STRING" id="928724.SacglDRAFT_02003"/>
<evidence type="ECO:0000256" key="4">
    <source>
        <dbReference type="SAM" id="SignalP"/>
    </source>
</evidence>
<dbReference type="SUPFAM" id="SSF49899">
    <property type="entry name" value="Concanavalin A-like lectins/glucanases"/>
    <property type="match status" value="1"/>
</dbReference>
<dbReference type="InterPro" id="IPR018905">
    <property type="entry name" value="A-galactase_NEW3"/>
</dbReference>
<evidence type="ECO:0000256" key="2">
    <source>
        <dbReference type="ARBA" id="ARBA00009348"/>
    </source>
</evidence>
<dbReference type="RefSeq" id="WP_005464052.1">
    <property type="nucleotide sequence ID" value="NZ_CM001484.1"/>
</dbReference>
<dbReference type="InterPro" id="IPR011040">
    <property type="entry name" value="Sialidase"/>
</dbReference>
<dbReference type="Pfam" id="PF13385">
    <property type="entry name" value="Laminin_G_3"/>
    <property type="match status" value="1"/>
</dbReference>
<dbReference type="InterPro" id="IPR013320">
    <property type="entry name" value="ConA-like_dom_sf"/>
</dbReference>
<dbReference type="SMART" id="SM00282">
    <property type="entry name" value="LamG"/>
    <property type="match status" value="1"/>
</dbReference>
<gene>
    <name evidence="6" type="ORF">SacglDRAFT_02003</name>
</gene>
<dbReference type="GO" id="GO:0006689">
    <property type="term" value="P:ganglioside catabolic process"/>
    <property type="evidence" value="ECO:0007669"/>
    <property type="project" value="TreeGrafter"/>
</dbReference>
<dbReference type="InterPro" id="IPR013783">
    <property type="entry name" value="Ig-like_fold"/>
</dbReference>
<dbReference type="EC" id="3.2.1.18" evidence="3"/>
<proteinExistence type="inferred from homology"/>